<name>A0ABV8RNX6_9SPHN</name>
<dbReference type="PANTHER" id="PTHR37314:SF4">
    <property type="entry name" value="UPF0700 TRANSMEMBRANE PROTEIN YOAK"/>
    <property type="match status" value="1"/>
</dbReference>
<comment type="caution">
    <text evidence="2">The sequence shown here is derived from an EMBL/GenBank/DDBJ whole genome shotgun (WGS) entry which is preliminary data.</text>
</comment>
<dbReference type="InterPro" id="IPR010699">
    <property type="entry name" value="DUF1275"/>
</dbReference>
<feature type="transmembrane region" description="Helical" evidence="1">
    <location>
        <begin position="123"/>
        <end position="141"/>
    </location>
</feature>
<keyword evidence="1" id="KW-0812">Transmembrane</keyword>
<dbReference type="PANTHER" id="PTHR37314">
    <property type="entry name" value="SLR0142 PROTEIN"/>
    <property type="match status" value="1"/>
</dbReference>
<evidence type="ECO:0000313" key="2">
    <source>
        <dbReference type="EMBL" id="MFC4293951.1"/>
    </source>
</evidence>
<feature type="transmembrane region" description="Helical" evidence="1">
    <location>
        <begin position="153"/>
        <end position="173"/>
    </location>
</feature>
<dbReference type="Proteomes" id="UP001595828">
    <property type="component" value="Unassembled WGS sequence"/>
</dbReference>
<accession>A0ABV8RNX6</accession>
<dbReference type="Pfam" id="PF06912">
    <property type="entry name" value="DUF1275"/>
    <property type="match status" value="1"/>
</dbReference>
<proteinExistence type="predicted"/>
<keyword evidence="3" id="KW-1185">Reference proteome</keyword>
<reference evidence="3" key="1">
    <citation type="journal article" date="2019" name="Int. J. Syst. Evol. Microbiol.">
        <title>The Global Catalogue of Microorganisms (GCM) 10K type strain sequencing project: providing services to taxonomists for standard genome sequencing and annotation.</title>
        <authorList>
            <consortium name="The Broad Institute Genomics Platform"/>
            <consortium name="The Broad Institute Genome Sequencing Center for Infectious Disease"/>
            <person name="Wu L."/>
            <person name="Ma J."/>
        </authorList>
    </citation>
    <scope>NUCLEOTIDE SEQUENCE [LARGE SCALE GENOMIC DNA]</scope>
    <source>
        <strain evidence="3">CGMCC 1.12989</strain>
    </source>
</reference>
<feature type="transmembrane region" description="Helical" evidence="1">
    <location>
        <begin position="45"/>
        <end position="67"/>
    </location>
</feature>
<sequence>MLAACLALLAGFVDAVGFLRAGGYFVSFMSGNSTRLAVDAQAGLGGVLIPLGLIGGFVGGVILGALAGRAAGARRKPAVLGLVALLLIGASIAARVGAPALVLEALVLAMGALNNVFQRDGEVAIGVTYMTGTLVRLGQGVAARIGGEEGTSWLFNLALWASLVAGAIAGAAVQVHAPALSLPLAASWAAAMTAWAVRLTANPPAGQLSEGAIPA</sequence>
<protein>
    <submittedName>
        <fullName evidence="2">DUF1275 family protein</fullName>
    </submittedName>
</protein>
<dbReference type="EMBL" id="JBHSDR010000003">
    <property type="protein sequence ID" value="MFC4293951.1"/>
    <property type="molecule type" value="Genomic_DNA"/>
</dbReference>
<keyword evidence="1" id="KW-1133">Transmembrane helix</keyword>
<evidence type="ECO:0000256" key="1">
    <source>
        <dbReference type="SAM" id="Phobius"/>
    </source>
</evidence>
<keyword evidence="1" id="KW-0472">Membrane</keyword>
<organism evidence="2 3">
    <name type="scientific">Novosphingobium tardum</name>
    <dbReference type="NCBI Taxonomy" id="1538021"/>
    <lineage>
        <taxon>Bacteria</taxon>
        <taxon>Pseudomonadati</taxon>
        <taxon>Pseudomonadota</taxon>
        <taxon>Alphaproteobacteria</taxon>
        <taxon>Sphingomonadales</taxon>
        <taxon>Sphingomonadaceae</taxon>
        <taxon>Novosphingobium</taxon>
    </lineage>
</organism>
<gene>
    <name evidence="2" type="ORF">ACFO0A_02635</name>
</gene>
<feature type="transmembrane region" description="Helical" evidence="1">
    <location>
        <begin position="79"/>
        <end position="103"/>
    </location>
</feature>
<evidence type="ECO:0000313" key="3">
    <source>
        <dbReference type="Proteomes" id="UP001595828"/>
    </source>
</evidence>